<dbReference type="AlphaFoldDB" id="A0A512NLJ8"/>
<name>A0A512NLJ8_9HYPH</name>
<protein>
    <submittedName>
        <fullName evidence="1">Uncharacterized protein</fullName>
    </submittedName>
</protein>
<organism evidence="1 2">
    <name type="scientific">Reyranella soli</name>
    <dbReference type="NCBI Taxonomy" id="1230389"/>
    <lineage>
        <taxon>Bacteria</taxon>
        <taxon>Pseudomonadati</taxon>
        <taxon>Pseudomonadota</taxon>
        <taxon>Alphaproteobacteria</taxon>
        <taxon>Hyphomicrobiales</taxon>
        <taxon>Reyranellaceae</taxon>
        <taxon>Reyranella</taxon>
    </lineage>
</organism>
<evidence type="ECO:0000313" key="2">
    <source>
        <dbReference type="Proteomes" id="UP000321058"/>
    </source>
</evidence>
<dbReference type="Proteomes" id="UP000321058">
    <property type="component" value="Unassembled WGS sequence"/>
</dbReference>
<proteinExistence type="predicted"/>
<reference evidence="1 2" key="1">
    <citation type="submission" date="2019-07" db="EMBL/GenBank/DDBJ databases">
        <title>Whole genome shotgun sequence of Reyranella soli NBRC 108950.</title>
        <authorList>
            <person name="Hosoyama A."/>
            <person name="Uohara A."/>
            <person name="Ohji S."/>
            <person name="Ichikawa N."/>
        </authorList>
    </citation>
    <scope>NUCLEOTIDE SEQUENCE [LARGE SCALE GENOMIC DNA]</scope>
    <source>
        <strain evidence="1 2">NBRC 108950</strain>
    </source>
</reference>
<sequence length="100" mass="11397">MVSEAVDSAARYLLCKLYDATAGRPDAWQVLGNTEERPETIARAVERGWIIIRDDRIGPIKVQSGLLTGEGRRLAQNWEDRVMNAPKYPHHLPDDKWANR</sequence>
<accession>A0A512NLJ8</accession>
<gene>
    <name evidence="1" type="ORF">RSO01_69830</name>
</gene>
<evidence type="ECO:0000313" key="1">
    <source>
        <dbReference type="EMBL" id="GEP59817.1"/>
    </source>
</evidence>
<dbReference type="EMBL" id="BKAJ01000141">
    <property type="protein sequence ID" value="GEP59817.1"/>
    <property type="molecule type" value="Genomic_DNA"/>
</dbReference>
<comment type="caution">
    <text evidence="1">The sequence shown here is derived from an EMBL/GenBank/DDBJ whole genome shotgun (WGS) entry which is preliminary data.</text>
</comment>
<keyword evidence="2" id="KW-1185">Reference proteome</keyword>